<accession>A0AAJ2BQB0</accession>
<dbReference type="Proteomes" id="UP001253458">
    <property type="component" value="Unassembled WGS sequence"/>
</dbReference>
<feature type="transmembrane region" description="Helical" evidence="1">
    <location>
        <begin position="48"/>
        <end position="64"/>
    </location>
</feature>
<proteinExistence type="predicted"/>
<evidence type="ECO:0000256" key="1">
    <source>
        <dbReference type="SAM" id="Phobius"/>
    </source>
</evidence>
<dbReference type="EMBL" id="JAVDTS010000001">
    <property type="protein sequence ID" value="MDR6835581.1"/>
    <property type="molecule type" value="Genomic_DNA"/>
</dbReference>
<keyword evidence="4" id="KW-1185">Reference proteome</keyword>
<dbReference type="RefSeq" id="WP_209816674.1">
    <property type="nucleotide sequence ID" value="NZ_JAVDTL010000001.1"/>
</dbReference>
<reference evidence="2 4" key="1">
    <citation type="submission" date="2023-07" db="EMBL/GenBank/DDBJ databases">
        <title>Sorghum-associated microbial communities from plants grown in Nebraska, USA.</title>
        <authorList>
            <person name="Schachtman D."/>
        </authorList>
    </citation>
    <scope>NUCLEOTIDE SEQUENCE</scope>
    <source>
        <strain evidence="3 4">BE105</strain>
        <strain evidence="2">BE69</strain>
    </source>
</reference>
<protein>
    <submittedName>
        <fullName evidence="2">Uncharacterized protein</fullName>
    </submittedName>
</protein>
<dbReference type="Proteomes" id="UP001249076">
    <property type="component" value="Unassembled WGS sequence"/>
</dbReference>
<evidence type="ECO:0000313" key="3">
    <source>
        <dbReference type="EMBL" id="MDR6835581.1"/>
    </source>
</evidence>
<feature type="transmembrane region" description="Helical" evidence="1">
    <location>
        <begin position="76"/>
        <end position="94"/>
    </location>
</feature>
<comment type="caution">
    <text evidence="2">The sequence shown here is derived from an EMBL/GenBank/DDBJ whole genome shotgun (WGS) entry which is preliminary data.</text>
</comment>
<keyword evidence="1" id="KW-0812">Transmembrane</keyword>
<evidence type="ECO:0000313" key="2">
    <source>
        <dbReference type="EMBL" id="MDR6765143.1"/>
    </source>
</evidence>
<sequence>MKHLNHMGSSVLLVLVVALFILLLLPLLGLPVDWTPKTTPYRLANSPFIGWGLVVILSAGLWLLRGGPAIAQCVSALILVGLVFGLALVSGLFWDAFLSPVLVFSVLPVQAAAIARLRALVPPSADPPPSAWAPSTR</sequence>
<dbReference type="AlphaFoldDB" id="A0AAJ2BQB0"/>
<keyword evidence="1" id="KW-1133">Transmembrane helix</keyword>
<evidence type="ECO:0000313" key="4">
    <source>
        <dbReference type="Proteomes" id="UP001249076"/>
    </source>
</evidence>
<dbReference type="EMBL" id="JAVDTL010000001">
    <property type="protein sequence ID" value="MDR6765143.1"/>
    <property type="molecule type" value="Genomic_DNA"/>
</dbReference>
<gene>
    <name evidence="2" type="ORF">J2W88_000401</name>
    <name evidence="3" type="ORF">J2W93_000402</name>
</gene>
<keyword evidence="1" id="KW-0472">Membrane</keyword>
<name>A0AAJ2BQB0_ACIDE</name>
<evidence type="ECO:0000313" key="5">
    <source>
        <dbReference type="Proteomes" id="UP001253458"/>
    </source>
</evidence>
<organism evidence="2 5">
    <name type="scientific">Acidovorax delafieldii</name>
    <name type="common">Pseudomonas delafieldii</name>
    <dbReference type="NCBI Taxonomy" id="47920"/>
    <lineage>
        <taxon>Bacteria</taxon>
        <taxon>Pseudomonadati</taxon>
        <taxon>Pseudomonadota</taxon>
        <taxon>Betaproteobacteria</taxon>
        <taxon>Burkholderiales</taxon>
        <taxon>Comamonadaceae</taxon>
        <taxon>Acidovorax</taxon>
    </lineage>
</organism>